<reference evidence="2 3" key="1">
    <citation type="submission" date="2024-01" db="EMBL/GenBank/DDBJ databases">
        <title>The genomes of 5 underutilized Papilionoideae crops provide insights into root nodulation and disease resistanc.</title>
        <authorList>
            <person name="Jiang F."/>
        </authorList>
    </citation>
    <scope>NUCLEOTIDE SEQUENCE [LARGE SCALE GENOMIC DNA]</scope>
    <source>
        <strain evidence="2">JINMINGXINNONG_FW02</strain>
        <tissue evidence="2">Leaves</tissue>
    </source>
</reference>
<dbReference type="EMBL" id="JAYMYR010000007">
    <property type="protein sequence ID" value="KAK7352612.1"/>
    <property type="molecule type" value="Genomic_DNA"/>
</dbReference>
<evidence type="ECO:0000313" key="3">
    <source>
        <dbReference type="Proteomes" id="UP001374584"/>
    </source>
</evidence>
<protein>
    <submittedName>
        <fullName evidence="2">Uncharacterized protein</fullName>
    </submittedName>
</protein>
<dbReference type="Proteomes" id="UP001374584">
    <property type="component" value="Unassembled WGS sequence"/>
</dbReference>
<keyword evidence="1" id="KW-0472">Membrane</keyword>
<accession>A0AAN9MIL0</accession>
<proteinExistence type="predicted"/>
<gene>
    <name evidence="2" type="ORF">VNO80_18036</name>
</gene>
<comment type="caution">
    <text evidence="2">The sequence shown here is derived from an EMBL/GenBank/DDBJ whole genome shotgun (WGS) entry which is preliminary data.</text>
</comment>
<feature type="transmembrane region" description="Helical" evidence="1">
    <location>
        <begin position="12"/>
        <end position="32"/>
    </location>
</feature>
<organism evidence="2 3">
    <name type="scientific">Phaseolus coccineus</name>
    <name type="common">Scarlet runner bean</name>
    <name type="synonym">Phaseolus multiflorus</name>
    <dbReference type="NCBI Taxonomy" id="3886"/>
    <lineage>
        <taxon>Eukaryota</taxon>
        <taxon>Viridiplantae</taxon>
        <taxon>Streptophyta</taxon>
        <taxon>Embryophyta</taxon>
        <taxon>Tracheophyta</taxon>
        <taxon>Spermatophyta</taxon>
        <taxon>Magnoliopsida</taxon>
        <taxon>eudicotyledons</taxon>
        <taxon>Gunneridae</taxon>
        <taxon>Pentapetalae</taxon>
        <taxon>rosids</taxon>
        <taxon>fabids</taxon>
        <taxon>Fabales</taxon>
        <taxon>Fabaceae</taxon>
        <taxon>Papilionoideae</taxon>
        <taxon>50 kb inversion clade</taxon>
        <taxon>NPAAA clade</taxon>
        <taxon>indigoferoid/millettioid clade</taxon>
        <taxon>Phaseoleae</taxon>
        <taxon>Phaseolus</taxon>
    </lineage>
</organism>
<keyword evidence="3" id="KW-1185">Reference proteome</keyword>
<evidence type="ECO:0000256" key="1">
    <source>
        <dbReference type="SAM" id="Phobius"/>
    </source>
</evidence>
<sequence length="76" mass="8517">MIREEGFYQHLRACAGIGGIWLLAFPLVLSLITTEKEERTQQPRPSNFAVIQIPTENTRQGCGSDEDSSLILLRPC</sequence>
<dbReference type="AlphaFoldDB" id="A0AAN9MIL0"/>
<keyword evidence="1" id="KW-0812">Transmembrane</keyword>
<keyword evidence="1" id="KW-1133">Transmembrane helix</keyword>
<evidence type="ECO:0000313" key="2">
    <source>
        <dbReference type="EMBL" id="KAK7352612.1"/>
    </source>
</evidence>
<name>A0AAN9MIL0_PHACN</name>